<proteinExistence type="predicted"/>
<evidence type="ECO:0000256" key="1">
    <source>
        <dbReference type="SAM" id="Phobius"/>
    </source>
</evidence>
<keyword evidence="3" id="KW-1185">Reference proteome</keyword>
<keyword evidence="1" id="KW-0472">Membrane</keyword>
<feature type="transmembrane region" description="Helical" evidence="1">
    <location>
        <begin position="6"/>
        <end position="32"/>
    </location>
</feature>
<gene>
    <name evidence="2" type="ORF">HDG40_006500</name>
</gene>
<evidence type="ECO:0000313" key="3">
    <source>
        <dbReference type="Proteomes" id="UP000592780"/>
    </source>
</evidence>
<dbReference type="RefSeq" id="WP_184132609.1">
    <property type="nucleotide sequence ID" value="NZ_JACHDD010000012.1"/>
</dbReference>
<protein>
    <submittedName>
        <fullName evidence="2">Uncharacterized protein</fullName>
    </submittedName>
</protein>
<dbReference type="Proteomes" id="UP000592780">
    <property type="component" value="Unassembled WGS sequence"/>
</dbReference>
<dbReference type="EMBL" id="JACHDD010000012">
    <property type="protein sequence ID" value="MBB5428313.1"/>
    <property type="molecule type" value="Genomic_DNA"/>
</dbReference>
<keyword evidence="1" id="KW-0812">Transmembrane</keyword>
<evidence type="ECO:0000313" key="2">
    <source>
        <dbReference type="EMBL" id="MBB5428313.1"/>
    </source>
</evidence>
<keyword evidence="1" id="KW-1133">Transmembrane helix</keyword>
<sequence>MFNGNRILNILVAIFAVIGLVTVLGAAGMSAAHFSMMHGFRSCGQAMHLWQDGRGSGSGDVR</sequence>
<name>A0A7W8QE97_PARAM</name>
<comment type="caution">
    <text evidence="2">The sequence shown here is derived from an EMBL/GenBank/DDBJ whole genome shotgun (WGS) entry which is preliminary data.</text>
</comment>
<dbReference type="AlphaFoldDB" id="A0A7W8QE97"/>
<reference evidence="2 3" key="1">
    <citation type="submission" date="2020-08" db="EMBL/GenBank/DDBJ databases">
        <title>Genomic Encyclopedia of Type Strains, Phase IV (KMG-V): Genome sequencing to study the core and pangenomes of soil and plant-associated prokaryotes.</title>
        <authorList>
            <person name="Whitman W."/>
        </authorList>
    </citation>
    <scope>NUCLEOTIDE SEQUENCE [LARGE SCALE GENOMIC DNA]</scope>
    <source>
        <strain evidence="2 3">JPY158</strain>
    </source>
</reference>
<accession>A0A7W8QE97</accession>
<organism evidence="2 3">
    <name type="scientific">Paraburkholderia atlantica</name>
    <dbReference type="NCBI Taxonomy" id="2654982"/>
    <lineage>
        <taxon>Bacteria</taxon>
        <taxon>Pseudomonadati</taxon>
        <taxon>Pseudomonadota</taxon>
        <taxon>Betaproteobacteria</taxon>
        <taxon>Burkholderiales</taxon>
        <taxon>Burkholderiaceae</taxon>
        <taxon>Paraburkholderia</taxon>
    </lineage>
</organism>